<dbReference type="GO" id="GO:0015297">
    <property type="term" value="F:antiporter activity"/>
    <property type="evidence" value="ECO:0007669"/>
    <property type="project" value="InterPro"/>
</dbReference>
<dbReference type="CDD" id="cd13132">
    <property type="entry name" value="MATE_eukaryotic"/>
    <property type="match status" value="1"/>
</dbReference>
<feature type="transmembrane region" description="Helical" evidence="6">
    <location>
        <begin position="359"/>
        <end position="380"/>
    </location>
</feature>
<name>A0AAR2J7Q2_PYGNA</name>
<evidence type="ECO:0000256" key="3">
    <source>
        <dbReference type="ARBA" id="ARBA00022692"/>
    </source>
</evidence>
<organism evidence="7 8">
    <name type="scientific">Pygocentrus nattereri</name>
    <name type="common">Red-bellied piranha</name>
    <dbReference type="NCBI Taxonomy" id="42514"/>
    <lineage>
        <taxon>Eukaryota</taxon>
        <taxon>Metazoa</taxon>
        <taxon>Chordata</taxon>
        <taxon>Craniata</taxon>
        <taxon>Vertebrata</taxon>
        <taxon>Euteleostomi</taxon>
        <taxon>Actinopterygii</taxon>
        <taxon>Neopterygii</taxon>
        <taxon>Teleostei</taxon>
        <taxon>Ostariophysi</taxon>
        <taxon>Characiformes</taxon>
        <taxon>Characoidei</taxon>
        <taxon>Pygocentrus</taxon>
    </lineage>
</organism>
<evidence type="ECO:0000256" key="5">
    <source>
        <dbReference type="ARBA" id="ARBA00023136"/>
    </source>
</evidence>
<protein>
    <recommendedName>
        <fullName evidence="6">Multidrug and toxin extrusion protein</fullName>
    </recommendedName>
</protein>
<comment type="subcellular location">
    <subcellularLocation>
        <location evidence="1">Membrane</location>
        <topology evidence="1">Multi-pass membrane protein</topology>
    </subcellularLocation>
</comment>
<evidence type="ECO:0000256" key="1">
    <source>
        <dbReference type="ARBA" id="ARBA00004141"/>
    </source>
</evidence>
<reference evidence="7" key="2">
    <citation type="submission" date="2025-08" db="UniProtKB">
        <authorList>
            <consortium name="Ensembl"/>
        </authorList>
    </citation>
    <scope>IDENTIFICATION</scope>
</reference>
<evidence type="ECO:0000256" key="4">
    <source>
        <dbReference type="ARBA" id="ARBA00022989"/>
    </source>
</evidence>
<proteinExistence type="inferred from homology"/>
<dbReference type="Pfam" id="PF01554">
    <property type="entry name" value="MatE"/>
    <property type="match status" value="2"/>
</dbReference>
<dbReference type="GO" id="GO:0042910">
    <property type="term" value="F:xenobiotic transmembrane transporter activity"/>
    <property type="evidence" value="ECO:0007669"/>
    <property type="project" value="InterPro"/>
</dbReference>
<dbReference type="InterPro" id="IPR002528">
    <property type="entry name" value="MATE_fam"/>
</dbReference>
<dbReference type="Proteomes" id="UP001501920">
    <property type="component" value="Chromosome 16"/>
</dbReference>
<feature type="transmembrane region" description="Helical" evidence="6">
    <location>
        <begin position="439"/>
        <end position="461"/>
    </location>
</feature>
<reference evidence="7 8" key="1">
    <citation type="submission" date="2020-10" db="EMBL/GenBank/DDBJ databases">
        <title>Pygocentrus nattereri (red-bellied piranha) genome, fPygNat1, primary haplotype.</title>
        <authorList>
            <person name="Myers G."/>
            <person name="Meyer A."/>
            <person name="Karagic N."/>
            <person name="Pippel M."/>
            <person name="Winkler S."/>
            <person name="Tracey A."/>
            <person name="Wood J."/>
            <person name="Formenti G."/>
            <person name="Howe K."/>
            <person name="Fedrigo O."/>
            <person name="Jarvis E.D."/>
        </authorList>
    </citation>
    <scope>NUCLEOTIDE SEQUENCE [LARGE SCALE GENOMIC DNA]</scope>
</reference>
<keyword evidence="5 6" id="KW-0472">Membrane</keyword>
<dbReference type="GO" id="GO:1990961">
    <property type="term" value="P:xenobiotic detoxification by transmembrane export across the plasma membrane"/>
    <property type="evidence" value="ECO:0007669"/>
    <property type="project" value="InterPro"/>
</dbReference>
<comment type="similarity">
    <text evidence="2 6">Belongs to the multi antimicrobial extrusion (MATE) (TC 2.A.66.1) family.</text>
</comment>
<dbReference type="AlphaFoldDB" id="A0AAR2J7Q2"/>
<feature type="transmembrane region" description="Helical" evidence="6">
    <location>
        <begin position="498"/>
        <end position="519"/>
    </location>
</feature>
<dbReference type="GO" id="GO:0016020">
    <property type="term" value="C:membrane"/>
    <property type="evidence" value="ECO:0007669"/>
    <property type="project" value="UniProtKB-SubCell"/>
</dbReference>
<dbReference type="PANTHER" id="PTHR11206">
    <property type="entry name" value="MULTIDRUG RESISTANCE PROTEIN"/>
    <property type="match status" value="1"/>
</dbReference>
<evidence type="ECO:0000313" key="7">
    <source>
        <dbReference type="Ensembl" id="ENSPNAP00000046352.1"/>
    </source>
</evidence>
<evidence type="ECO:0000313" key="8">
    <source>
        <dbReference type="Proteomes" id="UP001501920"/>
    </source>
</evidence>
<feature type="transmembrane region" description="Helical" evidence="6">
    <location>
        <begin position="468"/>
        <end position="492"/>
    </location>
</feature>
<dbReference type="Ensembl" id="ENSPNAT00000078606.1">
    <property type="protein sequence ID" value="ENSPNAP00000046352.1"/>
    <property type="gene ID" value="ENSPNAG00000033171.1"/>
</dbReference>
<keyword evidence="4 6" id="KW-1133">Transmembrane helix</keyword>
<evidence type="ECO:0000256" key="6">
    <source>
        <dbReference type="RuleBase" id="RU004914"/>
    </source>
</evidence>
<reference evidence="7" key="3">
    <citation type="submission" date="2025-09" db="UniProtKB">
        <authorList>
            <consortium name="Ensembl"/>
        </authorList>
    </citation>
    <scope>IDENTIFICATION</scope>
</reference>
<dbReference type="NCBIfam" id="TIGR00797">
    <property type="entry name" value="matE"/>
    <property type="match status" value="1"/>
</dbReference>
<feature type="transmembrane region" description="Helical" evidence="6">
    <location>
        <begin position="400"/>
        <end position="427"/>
    </location>
</feature>
<feature type="transmembrane region" description="Helical" evidence="6">
    <location>
        <begin position="136"/>
        <end position="162"/>
    </location>
</feature>
<sequence>MYYKDFCKSLSVLFFCHSVYTITSLRRPRHQFLSQPLQIALTGAASRRMDTKTEAQSNGVSASEKNAAAQETSSQTACGGCGRKVRSWIPVNYKRETVQLLQLAGPVFISQLMIFLISFVSTVFCGHLGKTELAGVALAIAVINVTGLSIGAGLASACDTLISQTFGSNNLKRVGVILQRGILILLLSCFPCWAVLINTEPILLAVRQSPRVASLSQLYVKIYMPSLPAAFMYQLQARYLQNQGIIWPQVITGAAGNVLNALINYIFLHLLHLGVAGSAAANSISQCSLAVFLYVYIRWKGLHKATWDGWSRDCLQEWGAFIRLALPSMLMLCVEWWTYEIGGFLAGLISETELGAQSVIYELATIAYMIPLGFGVAASVRVGNALGAGNTEQAKLSSKVSLLCGILASCVVAALISGTKDIIAYIFTTEEDIVHRVSGVMVMYGFFHLFDAIACITGGIVRGAGKQLLGAMCNIVGYYFVGFPLGVSLMFALDMGIIGLWSGFFVCVFLQSVFFFILICKLNWKNATQEALVRAGVLPDKTKDESYAMENKSCEEDESQGAKPDIEEQIHEKHDVEGQDEQEEGIAEDGAAVIVGDVLTTRQLVVRRGLAVFLMLLILAGGIVLNIFLTDFLKRA</sequence>
<accession>A0AAR2J7Q2</accession>
<feature type="transmembrane region" description="Helical" evidence="6">
    <location>
        <begin position="174"/>
        <end position="196"/>
    </location>
</feature>
<feature type="transmembrane region" description="Helical" evidence="6">
    <location>
        <begin position="245"/>
        <end position="267"/>
    </location>
</feature>
<keyword evidence="3 6" id="KW-0812">Transmembrane</keyword>
<dbReference type="GeneTree" id="ENSGT00940000163234"/>
<evidence type="ECO:0000256" key="2">
    <source>
        <dbReference type="ARBA" id="ARBA00010199"/>
    </source>
</evidence>
<dbReference type="InterPro" id="IPR045069">
    <property type="entry name" value="MATE_euk"/>
</dbReference>
<keyword evidence="8" id="KW-1185">Reference proteome</keyword>
<feature type="transmembrane region" description="Helical" evidence="6">
    <location>
        <begin position="273"/>
        <end position="297"/>
    </location>
</feature>
<feature type="transmembrane region" description="Helical" evidence="6">
    <location>
        <begin position="103"/>
        <end position="124"/>
    </location>
</feature>
<feature type="transmembrane region" description="Helical" evidence="6">
    <location>
        <begin position="610"/>
        <end position="629"/>
    </location>
</feature>
<feature type="transmembrane region" description="Helical" evidence="6">
    <location>
        <begin position="318"/>
        <end position="339"/>
    </location>
</feature>